<name>A0ABX7MWC4_9BACT</name>
<evidence type="ECO:0000256" key="7">
    <source>
        <dbReference type="SAM" id="Phobius"/>
    </source>
</evidence>
<feature type="transmembrane region" description="Helical" evidence="7">
    <location>
        <begin position="31"/>
        <end position="51"/>
    </location>
</feature>
<keyword evidence="5 7" id="KW-1133">Transmembrane helix</keyword>
<keyword evidence="3" id="KW-1003">Cell membrane</keyword>
<dbReference type="RefSeq" id="WP_206712498.1">
    <property type="nucleotide sequence ID" value="NZ_CP071091.1"/>
</dbReference>
<proteinExistence type="inferred from homology"/>
<dbReference type="Pfam" id="PF04226">
    <property type="entry name" value="Transgly_assoc"/>
    <property type="match status" value="1"/>
</dbReference>
<dbReference type="PANTHER" id="PTHR33884">
    <property type="entry name" value="UPF0410 PROTEIN YMGE"/>
    <property type="match status" value="1"/>
</dbReference>
<reference evidence="8 9" key="1">
    <citation type="submission" date="2021-02" db="EMBL/GenBank/DDBJ databases">
        <title>De Novo genome assembly of isolated myxobacteria.</title>
        <authorList>
            <person name="Stevens D.C."/>
        </authorList>
    </citation>
    <scope>NUCLEOTIDE SEQUENCE [LARGE SCALE GENOMIC DNA]</scope>
    <source>
        <strain evidence="8 9">SCHIC003</strain>
    </source>
</reference>
<evidence type="ECO:0000313" key="8">
    <source>
        <dbReference type="EMBL" id="QSQ10730.1"/>
    </source>
</evidence>
<evidence type="ECO:0000256" key="2">
    <source>
        <dbReference type="ARBA" id="ARBA00011006"/>
    </source>
</evidence>
<comment type="subcellular location">
    <subcellularLocation>
        <location evidence="1">Cell membrane</location>
        <topology evidence="1">Multi-pass membrane protein</topology>
    </subcellularLocation>
</comment>
<accession>A0ABX7MWC4</accession>
<comment type="similarity">
    <text evidence="2">Belongs to the UPF0410 family.</text>
</comment>
<evidence type="ECO:0000313" key="9">
    <source>
        <dbReference type="Proteomes" id="UP000663090"/>
    </source>
</evidence>
<sequence length="89" mass="9016">MTLETILVWAVIGLIAGWLASAVVGGGYGLVGDIVVGVVGAFLGGFIFRALGAGQPFGGIVGTIFVAFIGAVVLLLVLRAIRSSTVRRT</sequence>
<keyword evidence="4 7" id="KW-0812">Transmembrane</keyword>
<evidence type="ECO:0000256" key="5">
    <source>
        <dbReference type="ARBA" id="ARBA00022989"/>
    </source>
</evidence>
<evidence type="ECO:0000256" key="3">
    <source>
        <dbReference type="ARBA" id="ARBA00022475"/>
    </source>
</evidence>
<evidence type="ECO:0000256" key="1">
    <source>
        <dbReference type="ARBA" id="ARBA00004651"/>
    </source>
</evidence>
<dbReference type="EMBL" id="CP071091">
    <property type="protein sequence ID" value="QSQ10730.1"/>
    <property type="molecule type" value="Genomic_DNA"/>
</dbReference>
<feature type="transmembrane region" description="Helical" evidence="7">
    <location>
        <begin position="57"/>
        <end position="78"/>
    </location>
</feature>
<dbReference type="Proteomes" id="UP000663090">
    <property type="component" value="Chromosome"/>
</dbReference>
<organism evidence="8 9">
    <name type="scientific">Myxococcus landrumensis</name>
    <dbReference type="NCBI Taxonomy" id="2813577"/>
    <lineage>
        <taxon>Bacteria</taxon>
        <taxon>Pseudomonadati</taxon>
        <taxon>Myxococcota</taxon>
        <taxon>Myxococcia</taxon>
        <taxon>Myxococcales</taxon>
        <taxon>Cystobacterineae</taxon>
        <taxon>Myxococcaceae</taxon>
        <taxon>Myxococcus</taxon>
    </lineage>
</organism>
<feature type="transmembrane region" description="Helical" evidence="7">
    <location>
        <begin position="6"/>
        <end position="24"/>
    </location>
</feature>
<dbReference type="InterPro" id="IPR007341">
    <property type="entry name" value="Transgly_assoc"/>
</dbReference>
<evidence type="ECO:0000256" key="6">
    <source>
        <dbReference type="ARBA" id="ARBA00023136"/>
    </source>
</evidence>
<protein>
    <submittedName>
        <fullName evidence="8">GlsB/YeaQ/YmgE family stress response membrane protein</fullName>
    </submittedName>
</protein>
<dbReference type="PANTHER" id="PTHR33884:SF3">
    <property type="entry name" value="UPF0410 PROTEIN YMGE"/>
    <property type="match status" value="1"/>
</dbReference>
<keyword evidence="6 7" id="KW-0472">Membrane</keyword>
<keyword evidence="9" id="KW-1185">Reference proteome</keyword>
<gene>
    <name evidence="8" type="ORF">JY572_20005</name>
</gene>
<evidence type="ECO:0000256" key="4">
    <source>
        <dbReference type="ARBA" id="ARBA00022692"/>
    </source>
</evidence>